<sequence>MATIACPKSFFVVVSMWPANWRSPEVQKHHPFSTIHSHACSSASVLLKSYFRL</sequence>
<organism evidence="1 2">
    <name type="scientific">Parascaris univalens</name>
    <name type="common">Nematode worm</name>
    <dbReference type="NCBI Taxonomy" id="6257"/>
    <lineage>
        <taxon>Eukaryota</taxon>
        <taxon>Metazoa</taxon>
        <taxon>Ecdysozoa</taxon>
        <taxon>Nematoda</taxon>
        <taxon>Chromadorea</taxon>
        <taxon>Rhabditida</taxon>
        <taxon>Spirurina</taxon>
        <taxon>Ascaridomorpha</taxon>
        <taxon>Ascaridoidea</taxon>
        <taxon>Ascarididae</taxon>
        <taxon>Parascaris</taxon>
    </lineage>
</organism>
<name>A0A915C0W2_PARUN</name>
<protein>
    <submittedName>
        <fullName evidence="2">Uncharacterized protein</fullName>
    </submittedName>
</protein>
<dbReference type="AlphaFoldDB" id="A0A915C0W2"/>
<evidence type="ECO:0000313" key="1">
    <source>
        <dbReference type="Proteomes" id="UP000887569"/>
    </source>
</evidence>
<proteinExistence type="predicted"/>
<keyword evidence="1" id="KW-1185">Reference proteome</keyword>
<dbReference type="WBParaSite" id="PgR077_g017_t01">
    <property type="protein sequence ID" value="PgR077_g017_t01"/>
    <property type="gene ID" value="PgR077_g017"/>
</dbReference>
<dbReference type="Proteomes" id="UP000887569">
    <property type="component" value="Unplaced"/>
</dbReference>
<evidence type="ECO:0000313" key="2">
    <source>
        <dbReference type="WBParaSite" id="PgR077_g017_t01"/>
    </source>
</evidence>
<accession>A0A915C0W2</accession>
<reference evidence="2" key="1">
    <citation type="submission" date="2022-11" db="UniProtKB">
        <authorList>
            <consortium name="WormBaseParasite"/>
        </authorList>
    </citation>
    <scope>IDENTIFICATION</scope>
</reference>